<dbReference type="InterPro" id="IPR050469">
    <property type="entry name" value="Diguanylate_Cyclase"/>
</dbReference>
<dbReference type="RefSeq" id="WP_012499354.1">
    <property type="nucleotide sequence ID" value="NC_011026.1"/>
</dbReference>
<dbReference type="GO" id="GO:0043709">
    <property type="term" value="P:cell adhesion involved in single-species biofilm formation"/>
    <property type="evidence" value="ECO:0007669"/>
    <property type="project" value="TreeGrafter"/>
</dbReference>
<dbReference type="PROSITE" id="PS50887">
    <property type="entry name" value="GGDEF"/>
    <property type="match status" value="1"/>
</dbReference>
<dbReference type="NCBIfam" id="TIGR00254">
    <property type="entry name" value="GGDEF"/>
    <property type="match status" value="1"/>
</dbReference>
<keyword evidence="6" id="KW-1185">Reference proteome</keyword>
<dbReference type="OrthoDB" id="243535at2"/>
<dbReference type="STRING" id="517418.Ctha_0802"/>
<dbReference type="SUPFAM" id="SSF55073">
    <property type="entry name" value="Nucleotide cyclase"/>
    <property type="match status" value="1"/>
</dbReference>
<dbReference type="KEGG" id="cts:Ctha_0802"/>
<keyword evidence="3" id="KW-0472">Membrane</keyword>
<feature type="transmembrane region" description="Helical" evidence="3">
    <location>
        <begin position="104"/>
        <end position="120"/>
    </location>
</feature>
<reference evidence="5 6" key="1">
    <citation type="submission" date="2008-06" db="EMBL/GenBank/DDBJ databases">
        <title>Complete sequence of Chloroherpeton thalassium ATCC 35110.</title>
        <authorList>
            <consortium name="US DOE Joint Genome Institute"/>
            <person name="Lucas S."/>
            <person name="Copeland A."/>
            <person name="Lapidus A."/>
            <person name="Glavina del Rio T."/>
            <person name="Dalin E."/>
            <person name="Tice H."/>
            <person name="Bruce D."/>
            <person name="Goodwin L."/>
            <person name="Pitluck S."/>
            <person name="Schmutz J."/>
            <person name="Larimer F."/>
            <person name="Land M."/>
            <person name="Hauser L."/>
            <person name="Kyrpides N."/>
            <person name="Mikhailova N."/>
            <person name="Liu Z."/>
            <person name="Li T."/>
            <person name="Zhao F."/>
            <person name="Overmann J."/>
            <person name="Bryant D.A."/>
            <person name="Richardson P."/>
        </authorList>
    </citation>
    <scope>NUCLEOTIDE SEQUENCE [LARGE SCALE GENOMIC DNA]</scope>
    <source>
        <strain evidence="6">ATCC 35110 / GB-78</strain>
    </source>
</reference>
<sequence length="314" mass="35829">MNEQADILLKKTSFFVFVVFSMVVSIFALTSPVDPEFSTVDLVGKSLTLFFVGFWIYIIQRSTASQRVYVNLFIGFSLYFIGALEDIFEEVLEVSDVLDLIEDYGMPLGMFFISIGLFYWQKEMSEANEMLRKDKELLNKLNNIDKLSGLYNSAYLQTQLEKEVDRAKRYHRRFSIMLIDIDAFNEYVETYGQLESERLIASFAENIKQNIRRTDIACRYGTGDFAVILPETEKMAAMHLAERVRKSLSVQALQPEKSFGLTIYKTVSIGVASFLSDEKAAALLARAEKAMRFAKQSGKNKVYTFKTDSVVSPS</sequence>
<dbReference type="GO" id="GO:1902201">
    <property type="term" value="P:negative regulation of bacterial-type flagellum-dependent cell motility"/>
    <property type="evidence" value="ECO:0007669"/>
    <property type="project" value="TreeGrafter"/>
</dbReference>
<dbReference type="PANTHER" id="PTHR45138:SF9">
    <property type="entry name" value="DIGUANYLATE CYCLASE DGCM-RELATED"/>
    <property type="match status" value="1"/>
</dbReference>
<dbReference type="EMBL" id="CP001100">
    <property type="protein sequence ID" value="ACF13270.1"/>
    <property type="molecule type" value="Genomic_DNA"/>
</dbReference>
<dbReference type="EC" id="2.7.7.65" evidence="1"/>
<evidence type="ECO:0000256" key="3">
    <source>
        <dbReference type="SAM" id="Phobius"/>
    </source>
</evidence>
<proteinExistence type="predicted"/>
<feature type="transmembrane region" description="Helical" evidence="3">
    <location>
        <begin position="42"/>
        <end position="59"/>
    </location>
</feature>
<evidence type="ECO:0000256" key="2">
    <source>
        <dbReference type="ARBA" id="ARBA00034247"/>
    </source>
</evidence>
<comment type="catalytic activity">
    <reaction evidence="2">
        <text>2 GTP = 3',3'-c-di-GMP + 2 diphosphate</text>
        <dbReference type="Rhea" id="RHEA:24898"/>
        <dbReference type="ChEBI" id="CHEBI:33019"/>
        <dbReference type="ChEBI" id="CHEBI:37565"/>
        <dbReference type="ChEBI" id="CHEBI:58805"/>
        <dbReference type="EC" id="2.7.7.65"/>
    </reaction>
</comment>
<evidence type="ECO:0000313" key="5">
    <source>
        <dbReference type="EMBL" id="ACF13270.1"/>
    </source>
</evidence>
<dbReference type="Gene3D" id="3.30.70.270">
    <property type="match status" value="1"/>
</dbReference>
<evidence type="ECO:0000313" key="6">
    <source>
        <dbReference type="Proteomes" id="UP000001208"/>
    </source>
</evidence>
<feature type="transmembrane region" description="Helical" evidence="3">
    <location>
        <begin position="12"/>
        <end position="30"/>
    </location>
</feature>
<dbReference type="eggNOG" id="COG3706">
    <property type="taxonomic scope" value="Bacteria"/>
</dbReference>
<accession>B3QWQ6</accession>
<dbReference type="Pfam" id="PF00990">
    <property type="entry name" value="GGDEF"/>
    <property type="match status" value="1"/>
</dbReference>
<evidence type="ECO:0000259" key="4">
    <source>
        <dbReference type="PROSITE" id="PS50887"/>
    </source>
</evidence>
<name>B3QWQ6_CHLT3</name>
<dbReference type="InterPro" id="IPR043128">
    <property type="entry name" value="Rev_trsase/Diguanyl_cyclase"/>
</dbReference>
<keyword evidence="3" id="KW-0812">Transmembrane</keyword>
<keyword evidence="3" id="KW-1133">Transmembrane helix</keyword>
<organism evidence="5 6">
    <name type="scientific">Chloroherpeton thalassium (strain ATCC 35110 / GB-78)</name>
    <dbReference type="NCBI Taxonomy" id="517418"/>
    <lineage>
        <taxon>Bacteria</taxon>
        <taxon>Pseudomonadati</taxon>
        <taxon>Chlorobiota</taxon>
        <taxon>Chlorobiia</taxon>
        <taxon>Chlorobiales</taxon>
        <taxon>Chloroherpetonaceae</taxon>
        <taxon>Chloroherpeton</taxon>
    </lineage>
</organism>
<dbReference type="HOGENOM" id="CLU_884793_0_0_10"/>
<dbReference type="InterPro" id="IPR000160">
    <property type="entry name" value="GGDEF_dom"/>
</dbReference>
<dbReference type="Proteomes" id="UP000001208">
    <property type="component" value="Chromosome"/>
</dbReference>
<feature type="domain" description="GGDEF" evidence="4">
    <location>
        <begin position="172"/>
        <end position="307"/>
    </location>
</feature>
<feature type="transmembrane region" description="Helical" evidence="3">
    <location>
        <begin position="68"/>
        <end position="84"/>
    </location>
</feature>
<dbReference type="CDD" id="cd01949">
    <property type="entry name" value="GGDEF"/>
    <property type="match status" value="1"/>
</dbReference>
<evidence type="ECO:0000256" key="1">
    <source>
        <dbReference type="ARBA" id="ARBA00012528"/>
    </source>
</evidence>
<dbReference type="InterPro" id="IPR029787">
    <property type="entry name" value="Nucleotide_cyclase"/>
</dbReference>
<dbReference type="PANTHER" id="PTHR45138">
    <property type="entry name" value="REGULATORY COMPONENTS OF SENSORY TRANSDUCTION SYSTEM"/>
    <property type="match status" value="1"/>
</dbReference>
<dbReference type="AlphaFoldDB" id="B3QWQ6"/>
<dbReference type="SMART" id="SM00267">
    <property type="entry name" value="GGDEF"/>
    <property type="match status" value="1"/>
</dbReference>
<dbReference type="GO" id="GO:0052621">
    <property type="term" value="F:diguanylate cyclase activity"/>
    <property type="evidence" value="ECO:0007669"/>
    <property type="project" value="UniProtKB-EC"/>
</dbReference>
<gene>
    <name evidence="5" type="ordered locus">Ctha_0802</name>
</gene>
<dbReference type="GO" id="GO:0005886">
    <property type="term" value="C:plasma membrane"/>
    <property type="evidence" value="ECO:0007669"/>
    <property type="project" value="TreeGrafter"/>
</dbReference>
<protein>
    <recommendedName>
        <fullName evidence="1">diguanylate cyclase</fullName>
        <ecNumber evidence="1">2.7.7.65</ecNumber>
    </recommendedName>
</protein>